<organism evidence="2 3">
    <name type="scientific">Sclerotinia nivalis</name>
    <dbReference type="NCBI Taxonomy" id="352851"/>
    <lineage>
        <taxon>Eukaryota</taxon>
        <taxon>Fungi</taxon>
        <taxon>Dikarya</taxon>
        <taxon>Ascomycota</taxon>
        <taxon>Pezizomycotina</taxon>
        <taxon>Leotiomycetes</taxon>
        <taxon>Helotiales</taxon>
        <taxon>Sclerotiniaceae</taxon>
        <taxon>Sclerotinia</taxon>
    </lineage>
</organism>
<reference evidence="2" key="1">
    <citation type="submission" date="2022-11" db="EMBL/GenBank/DDBJ databases">
        <title>Genome Resource of Sclerotinia nivalis Strain SnTB1, a Plant Pathogen Isolated from American Ginseng.</title>
        <authorList>
            <person name="Fan S."/>
        </authorList>
    </citation>
    <scope>NUCLEOTIDE SEQUENCE</scope>
    <source>
        <strain evidence="2">SnTB1</strain>
    </source>
</reference>
<comment type="similarity">
    <text evidence="1">Belongs to the GMC oxidoreductase family.</text>
</comment>
<comment type="caution">
    <text evidence="2">The sequence shown here is derived from an EMBL/GenBank/DDBJ whole genome shotgun (WGS) entry which is preliminary data.</text>
</comment>
<dbReference type="GO" id="GO:0050660">
    <property type="term" value="F:flavin adenine dinucleotide binding"/>
    <property type="evidence" value="ECO:0007669"/>
    <property type="project" value="InterPro"/>
</dbReference>
<dbReference type="AlphaFoldDB" id="A0A9X0DF64"/>
<proteinExistence type="inferred from homology"/>
<evidence type="ECO:0000256" key="1">
    <source>
        <dbReference type="ARBA" id="ARBA00010790"/>
    </source>
</evidence>
<dbReference type="Gene3D" id="3.50.50.60">
    <property type="entry name" value="FAD/NAD(P)-binding domain"/>
    <property type="match status" value="1"/>
</dbReference>
<dbReference type="Pfam" id="PF13450">
    <property type="entry name" value="NAD_binding_8"/>
    <property type="match status" value="1"/>
</dbReference>
<dbReference type="PANTHER" id="PTHR11552:SF123">
    <property type="entry name" value="GMC OXIDOREDUCTASE (AFU_ORTHOLOGUE AFUA_2G01770)-RELATED"/>
    <property type="match status" value="1"/>
</dbReference>
<dbReference type="EMBL" id="JAPEIS010000013">
    <property type="protein sequence ID" value="KAJ8060589.1"/>
    <property type="molecule type" value="Genomic_DNA"/>
</dbReference>
<dbReference type="PANTHER" id="PTHR11552">
    <property type="entry name" value="GLUCOSE-METHANOL-CHOLINE GMC OXIDOREDUCTASE"/>
    <property type="match status" value="1"/>
</dbReference>
<evidence type="ECO:0000313" key="3">
    <source>
        <dbReference type="Proteomes" id="UP001152300"/>
    </source>
</evidence>
<dbReference type="Proteomes" id="UP001152300">
    <property type="component" value="Unassembled WGS sequence"/>
</dbReference>
<dbReference type="SUPFAM" id="SSF51905">
    <property type="entry name" value="FAD/NAD(P)-binding domain"/>
    <property type="match status" value="1"/>
</dbReference>
<protein>
    <recommendedName>
        <fullName evidence="4">Glucose-methanol-choline oxidoreductase N-terminal domain-containing protein</fullName>
    </recommendedName>
</protein>
<dbReference type="GO" id="GO:0016491">
    <property type="term" value="F:oxidoreductase activity"/>
    <property type="evidence" value="ECO:0007669"/>
    <property type="project" value="TreeGrafter"/>
</dbReference>
<evidence type="ECO:0000313" key="2">
    <source>
        <dbReference type="EMBL" id="KAJ8060589.1"/>
    </source>
</evidence>
<dbReference type="InterPro" id="IPR036188">
    <property type="entry name" value="FAD/NAD-bd_sf"/>
</dbReference>
<dbReference type="OrthoDB" id="269227at2759"/>
<name>A0A9X0DF64_9HELO</name>
<accession>A0A9X0DF64</accession>
<dbReference type="Gene3D" id="3.30.560.10">
    <property type="entry name" value="Glucose Oxidase, domain 3"/>
    <property type="match status" value="1"/>
</dbReference>
<evidence type="ECO:0008006" key="4">
    <source>
        <dbReference type="Google" id="ProtNLM"/>
    </source>
</evidence>
<dbReference type="InterPro" id="IPR012132">
    <property type="entry name" value="GMC_OxRdtase"/>
</dbReference>
<sequence>MIETLSYHYIIIGGGIAGSVLASRLHEKHPNVPILLIEAGPDVSENPLVTNSANGPFLVGSELDWAYSTVPQRYLNNRVLPNNAGKALGGASAINAGKFKYEICNRS</sequence>
<keyword evidence="3" id="KW-1185">Reference proteome</keyword>
<gene>
    <name evidence="2" type="ORF">OCU04_010900</name>
</gene>